<keyword evidence="4" id="KW-1185">Reference proteome</keyword>
<dbReference type="GO" id="GO:0030435">
    <property type="term" value="P:sporulation resulting in formation of a cellular spore"/>
    <property type="evidence" value="ECO:0007669"/>
    <property type="project" value="UniProtKB-KW"/>
</dbReference>
<organism evidence="3 4">
    <name type="scientific">Paenibacillus apis</name>
    <dbReference type="NCBI Taxonomy" id="1792174"/>
    <lineage>
        <taxon>Bacteria</taxon>
        <taxon>Bacillati</taxon>
        <taxon>Bacillota</taxon>
        <taxon>Bacilli</taxon>
        <taxon>Bacillales</taxon>
        <taxon>Paenibacillaceae</taxon>
        <taxon>Paenibacillus</taxon>
    </lineage>
</organism>
<evidence type="ECO:0000256" key="1">
    <source>
        <dbReference type="ARBA" id="ARBA00022679"/>
    </source>
</evidence>
<sequence>MIQLPPGEASQLHTLNLTMMERDILRQMQLSPETYAYESLAVLEFELTTRSRITEAAIDLNNSGATFATFEGSYCNERYWQLQPSGAFRLRSGVTPAEGITDIFRNGRLYAFECATAMVIVLYKAVLGAIGEASFNTYFGGLVLYDWQYDSDLRIISRTTGTSYPGDVRYFNNPDFNPTNPEWRGENAIQLPGGVYFAHGLGIRRPEEILRILNMRRRPGSLTPAHLLEQYEALDYAYTYRLKSGVARIGGQVFVLG</sequence>
<dbReference type="EMBL" id="BORS01000009">
    <property type="protein sequence ID" value="GIO43036.1"/>
    <property type="molecule type" value="Genomic_DNA"/>
</dbReference>
<accession>A0A919Y2Q7</accession>
<dbReference type="GO" id="GO:0003810">
    <property type="term" value="F:protein-glutamine gamma-glutamyltransferase activity"/>
    <property type="evidence" value="ECO:0007669"/>
    <property type="project" value="InterPro"/>
</dbReference>
<dbReference type="InterPro" id="IPR020916">
    <property type="entry name" value="Gln_gamma-glutamylTfrase_bac"/>
</dbReference>
<gene>
    <name evidence="3" type="primary">tgl</name>
    <name evidence="3" type="ORF">J41TS4_27940</name>
</gene>
<keyword evidence="1" id="KW-0808">Transferase</keyword>
<protein>
    <submittedName>
        <fullName evidence="3">Protein-glutamine gamma-glutamyltransferase</fullName>
    </submittedName>
</protein>
<dbReference type="Pfam" id="PF20085">
    <property type="entry name" value="TGL"/>
    <property type="match status" value="1"/>
</dbReference>
<comment type="caution">
    <text evidence="3">The sequence shown here is derived from an EMBL/GenBank/DDBJ whole genome shotgun (WGS) entry which is preliminary data.</text>
</comment>
<evidence type="ECO:0000313" key="3">
    <source>
        <dbReference type="EMBL" id="GIO43036.1"/>
    </source>
</evidence>
<dbReference type="RefSeq" id="WP_301627871.1">
    <property type="nucleotide sequence ID" value="NZ_BORS01000009.1"/>
</dbReference>
<evidence type="ECO:0000313" key="4">
    <source>
        <dbReference type="Proteomes" id="UP000678895"/>
    </source>
</evidence>
<dbReference type="AlphaFoldDB" id="A0A919Y2Q7"/>
<evidence type="ECO:0000256" key="2">
    <source>
        <dbReference type="ARBA" id="ARBA00022969"/>
    </source>
</evidence>
<keyword evidence="2" id="KW-0749">Sporulation</keyword>
<dbReference type="Proteomes" id="UP000678895">
    <property type="component" value="Unassembled WGS sequence"/>
</dbReference>
<proteinExistence type="inferred from homology"/>
<name>A0A919Y2Q7_9BACL</name>
<reference evidence="3" key="1">
    <citation type="submission" date="2021-03" db="EMBL/GenBank/DDBJ databases">
        <title>Antimicrobial resistance genes in bacteria isolated from Japanese honey, and their potential for conferring macrolide and lincosamide resistance in the American foulbrood pathogen Paenibacillus larvae.</title>
        <authorList>
            <person name="Okamoto M."/>
            <person name="Kumagai M."/>
            <person name="Kanamori H."/>
            <person name="Takamatsu D."/>
        </authorList>
    </citation>
    <scope>NUCLEOTIDE SEQUENCE</scope>
    <source>
        <strain evidence="3">J41TS4</strain>
    </source>
</reference>
<dbReference type="HAMAP" id="MF_00727">
    <property type="entry name" value="Tgl"/>
    <property type="match status" value="1"/>
</dbReference>